<evidence type="ECO:0000313" key="1">
    <source>
        <dbReference type="EMBL" id="OPZ90414.1"/>
    </source>
</evidence>
<proteinExistence type="predicted"/>
<dbReference type="PROSITE" id="PS51257">
    <property type="entry name" value="PROKAR_LIPOPROTEIN"/>
    <property type="match status" value="1"/>
</dbReference>
<reference evidence="1" key="1">
    <citation type="submission" date="2017-02" db="EMBL/GenBank/DDBJ databases">
        <title>Delving into the versatile metabolic prowess of the omnipresent phylum Bacteroidetes.</title>
        <authorList>
            <person name="Nobu M.K."/>
            <person name="Mei R."/>
            <person name="Narihiro T."/>
            <person name="Kuroda K."/>
            <person name="Liu W.-T."/>
        </authorList>
    </citation>
    <scope>NUCLEOTIDE SEQUENCE</scope>
    <source>
        <strain evidence="1">ADurb.Bin417</strain>
    </source>
</reference>
<dbReference type="AlphaFoldDB" id="A0A1V5MAZ3"/>
<sequence length="205" mass="23204">MRKCLTGLFLLVLAAGCATVNVYITFPQEKLEKAAEQIELDLQKDLMLTPPPAAPRSGQSRVNPLKWLGPAPAYAQTISSEVKTRSPLIGEIMKQRRERLSDIQVFKDKGTLGEDREGLLDVRSSTGLDRESRLKQEQLVKEENQDRLAMYREIVKINSMPSAELKNVQAAFAKIQRKLAQVGEWIQEEDGTWTQKKEVPDKKNK</sequence>
<organism evidence="1">
    <name type="scientific">candidate division TA06 bacterium ADurb.Bin417</name>
    <dbReference type="NCBI Taxonomy" id="1852828"/>
    <lineage>
        <taxon>Bacteria</taxon>
        <taxon>Bacteria division TA06</taxon>
    </lineage>
</organism>
<accession>A0A1V5MAZ3</accession>
<gene>
    <name evidence="1" type="ORF">BWY73_01324</name>
</gene>
<dbReference type="Proteomes" id="UP000485484">
    <property type="component" value="Unassembled WGS sequence"/>
</dbReference>
<dbReference type="EMBL" id="MWAK01000261">
    <property type="protein sequence ID" value="OPZ90414.1"/>
    <property type="molecule type" value="Genomic_DNA"/>
</dbReference>
<dbReference type="Pfam" id="PF07027">
    <property type="entry name" value="DUF1318"/>
    <property type="match status" value="1"/>
</dbReference>
<protein>
    <recommendedName>
        <fullName evidence="2">DUF1318 domain-containing protein</fullName>
    </recommendedName>
</protein>
<comment type="caution">
    <text evidence="1">The sequence shown here is derived from an EMBL/GenBank/DDBJ whole genome shotgun (WGS) entry which is preliminary data.</text>
</comment>
<dbReference type="InterPro" id="IPR008309">
    <property type="entry name" value="YdbL"/>
</dbReference>
<name>A0A1V5MAZ3_UNCT6</name>
<evidence type="ECO:0008006" key="2">
    <source>
        <dbReference type="Google" id="ProtNLM"/>
    </source>
</evidence>